<reference evidence="2 3" key="1">
    <citation type="journal article" date="2017" name="PLoS Biol.">
        <title>The sea cucumber genome provides insights into morphological evolution and visceral regeneration.</title>
        <authorList>
            <person name="Zhang X."/>
            <person name="Sun L."/>
            <person name="Yuan J."/>
            <person name="Sun Y."/>
            <person name="Gao Y."/>
            <person name="Zhang L."/>
            <person name="Li S."/>
            <person name="Dai H."/>
            <person name="Hamel J.F."/>
            <person name="Liu C."/>
            <person name="Yu Y."/>
            <person name="Liu S."/>
            <person name="Lin W."/>
            <person name="Guo K."/>
            <person name="Jin S."/>
            <person name="Xu P."/>
            <person name="Storey K.B."/>
            <person name="Huan P."/>
            <person name="Zhang T."/>
            <person name="Zhou Y."/>
            <person name="Zhang J."/>
            <person name="Lin C."/>
            <person name="Li X."/>
            <person name="Xing L."/>
            <person name="Huo D."/>
            <person name="Sun M."/>
            <person name="Wang L."/>
            <person name="Mercier A."/>
            <person name="Li F."/>
            <person name="Yang H."/>
            <person name="Xiang J."/>
        </authorList>
    </citation>
    <scope>NUCLEOTIDE SEQUENCE [LARGE SCALE GENOMIC DNA]</scope>
    <source>
        <strain evidence="2">Shaxun</strain>
        <tissue evidence="2">Muscle</tissue>
    </source>
</reference>
<evidence type="ECO:0000313" key="3">
    <source>
        <dbReference type="Proteomes" id="UP000230750"/>
    </source>
</evidence>
<dbReference type="STRING" id="307972.A0A2G8KTD3"/>
<evidence type="ECO:0000256" key="1">
    <source>
        <dbReference type="SAM" id="MobiDB-lite"/>
    </source>
</evidence>
<name>A0A2G8KTD3_STIJA</name>
<proteinExistence type="predicted"/>
<gene>
    <name evidence="2" type="ORF">BSL78_11885</name>
</gene>
<dbReference type="EMBL" id="MRZV01000383">
    <property type="protein sequence ID" value="PIK51225.1"/>
    <property type="molecule type" value="Genomic_DNA"/>
</dbReference>
<feature type="region of interest" description="Disordered" evidence="1">
    <location>
        <begin position="264"/>
        <end position="288"/>
    </location>
</feature>
<accession>A0A2G8KTD3</accession>
<dbReference type="PANTHER" id="PTHR34927:SF1">
    <property type="entry name" value="IQ DOMAIN-CONTAINING PROTEIN K"/>
    <property type="match status" value="1"/>
</dbReference>
<dbReference type="CDD" id="cd22969">
    <property type="entry name" value="DD_IQCK"/>
    <property type="match status" value="1"/>
</dbReference>
<organism evidence="2 3">
    <name type="scientific">Stichopus japonicus</name>
    <name type="common">Sea cucumber</name>
    <dbReference type="NCBI Taxonomy" id="307972"/>
    <lineage>
        <taxon>Eukaryota</taxon>
        <taxon>Metazoa</taxon>
        <taxon>Echinodermata</taxon>
        <taxon>Eleutherozoa</taxon>
        <taxon>Echinozoa</taxon>
        <taxon>Holothuroidea</taxon>
        <taxon>Aspidochirotacea</taxon>
        <taxon>Aspidochirotida</taxon>
        <taxon>Stichopodidae</taxon>
        <taxon>Apostichopus</taxon>
    </lineage>
</organism>
<dbReference type="PANTHER" id="PTHR34927">
    <property type="entry name" value="IQ DOMAIN-CONTAINING PROTEIN K"/>
    <property type="match status" value="1"/>
</dbReference>
<protein>
    <submittedName>
        <fullName evidence="2">Putative IQ domain-containing protein K</fullName>
    </submittedName>
</protein>
<keyword evidence="3" id="KW-1185">Reference proteome</keyword>
<evidence type="ECO:0000313" key="2">
    <source>
        <dbReference type="EMBL" id="PIK51225.1"/>
    </source>
</evidence>
<dbReference type="Proteomes" id="UP000230750">
    <property type="component" value="Unassembled WGS sequence"/>
</dbReference>
<feature type="compositionally biased region" description="Basic and acidic residues" evidence="1">
    <location>
        <begin position="264"/>
        <end position="278"/>
    </location>
</feature>
<comment type="caution">
    <text evidence="2">The sequence shown here is derived from an EMBL/GenBank/DDBJ whole genome shotgun (WGS) entry which is preliminary data.</text>
</comment>
<dbReference type="OrthoDB" id="2155538at2759"/>
<sequence>MLSPFTLLCTEFALMRPPFHVEDDTESVATEIIDYDPASHSPVMFGHMAQKVAVDGDALEEFDPSKSHPACVGYTMLQKPPGPLPTPLLQHHPKTHVYAEETYPVIFNKCLITKRATMVGKKFDTSIGISCTPREYLEHYIFPVLLPALLAMLKMAKKERCYERKRFRFNGCDFLTEFLWRYNKNHPERASDNLEDIPFVKRLLAENPRPLFLSRWCGQKKRQQSSFSHSGKGTRKLEEIQELRHWQREWREENADIKRKVEDFWKEHEPGPEQDHLRRSAKLSRSAGYPACHRLRTWSPEPEG</sequence>
<dbReference type="InterPro" id="IPR043408">
    <property type="entry name" value="IQCK"/>
</dbReference>
<dbReference type="AlphaFoldDB" id="A0A2G8KTD3"/>